<evidence type="ECO:0000313" key="2">
    <source>
        <dbReference type="EMBL" id="BBP43346.1"/>
    </source>
</evidence>
<sequence>MKRVLLNTLLGSCLLSTTAQTVWAADYPTLAATLQATLPEQALLANTQQLQSAAQSYANQTLPGEVTVKLNHENDALTDNKAKQTWEAGVEFPIWRSGQAHSQDALAQAYQNLFLAEQQQLKLLTAQTLRDLVWQTQTAKIKAHFSQKALEQTQALVEMVTQRVTQGENPKLDLLLAEKSLFAAQSDFATANFELEVALNTYQAKLNTQALPDLLPEQQAPADLLEQHPQRLKLQALIQIETAKLAALKANQQSNPSVYVGGKNEQSNQGVNDTFLIAQFNYPLQLDSLAGHQKVLQAEQQSQLSRLQAELRRFEQNHPLDLFRAQQAIFSAQTQQQLSEQQLTHAEKTLMLAKQSYFLGETSIQNLLISQQTVLEQKLAARLAKTKTFMAIADFNQIAGVAF</sequence>
<keyword evidence="3" id="KW-1185">Reference proteome</keyword>
<dbReference type="Gene3D" id="1.20.1600.10">
    <property type="entry name" value="Outer membrane efflux proteins (OEP)"/>
    <property type="match status" value="2"/>
</dbReference>
<dbReference type="AlphaFoldDB" id="A0A6F8PMN1"/>
<dbReference type="EMBL" id="AP021888">
    <property type="protein sequence ID" value="BBP43346.1"/>
    <property type="molecule type" value="Genomic_DNA"/>
</dbReference>
<dbReference type="RefSeq" id="WP_173291161.1">
    <property type="nucleotide sequence ID" value="NZ_AP021888.1"/>
</dbReference>
<keyword evidence="1" id="KW-0732">Signal</keyword>
<reference evidence="3" key="1">
    <citation type="submission" date="2019-11" db="EMBL/GenBank/DDBJ databases">
        <title>Isolation and characterization of two novel species in the genus Thiomicrorhabdus.</title>
        <authorList>
            <person name="Mochizuki J."/>
            <person name="Kojima H."/>
            <person name="Fukui M."/>
        </authorList>
    </citation>
    <scope>NUCLEOTIDE SEQUENCE [LARGE SCALE GENOMIC DNA]</scope>
    <source>
        <strain evidence="3">AkT22</strain>
    </source>
</reference>
<gene>
    <name evidence="2" type="ORF">THMIRHAT_10920</name>
</gene>
<dbReference type="SUPFAM" id="SSF56954">
    <property type="entry name" value="Outer membrane efflux proteins (OEP)"/>
    <property type="match status" value="1"/>
</dbReference>
<dbReference type="Proteomes" id="UP000501466">
    <property type="component" value="Chromosome"/>
</dbReference>
<dbReference type="GO" id="GO:0015562">
    <property type="term" value="F:efflux transmembrane transporter activity"/>
    <property type="evidence" value="ECO:0007669"/>
    <property type="project" value="InterPro"/>
</dbReference>
<proteinExistence type="predicted"/>
<organism evidence="2 3">
    <name type="scientific">Thiosulfativibrio zosterae</name>
    <dbReference type="NCBI Taxonomy" id="2675053"/>
    <lineage>
        <taxon>Bacteria</taxon>
        <taxon>Pseudomonadati</taxon>
        <taxon>Pseudomonadota</taxon>
        <taxon>Gammaproteobacteria</taxon>
        <taxon>Thiotrichales</taxon>
        <taxon>Piscirickettsiaceae</taxon>
        <taxon>Thiosulfativibrio</taxon>
    </lineage>
</organism>
<dbReference type="KEGG" id="tzo:THMIRHAT_10920"/>
<evidence type="ECO:0000256" key="1">
    <source>
        <dbReference type="SAM" id="SignalP"/>
    </source>
</evidence>
<protein>
    <recommendedName>
        <fullName evidence="4">Transporter</fullName>
    </recommendedName>
</protein>
<evidence type="ECO:0008006" key="4">
    <source>
        <dbReference type="Google" id="ProtNLM"/>
    </source>
</evidence>
<feature type="signal peptide" evidence="1">
    <location>
        <begin position="1"/>
        <end position="24"/>
    </location>
</feature>
<feature type="chain" id="PRO_5026224003" description="Transporter" evidence="1">
    <location>
        <begin position="25"/>
        <end position="403"/>
    </location>
</feature>
<accession>A0A6F8PMN1</accession>
<evidence type="ECO:0000313" key="3">
    <source>
        <dbReference type="Proteomes" id="UP000501466"/>
    </source>
</evidence>
<name>A0A6F8PMN1_9GAMM</name>